<evidence type="ECO:0000313" key="1">
    <source>
        <dbReference type="EMBL" id="GBL95520.1"/>
    </source>
</evidence>
<comment type="caution">
    <text evidence="1">The sequence shown here is derived from an EMBL/GenBank/DDBJ whole genome shotgun (WGS) entry which is preliminary data.</text>
</comment>
<dbReference type="AlphaFoldDB" id="A0A4Y2BTH8"/>
<name>A0A4Y2BTH8_ARAVE</name>
<proteinExistence type="predicted"/>
<reference evidence="1 2" key="1">
    <citation type="journal article" date="2019" name="Sci. Rep.">
        <title>Orb-weaving spider Araneus ventricosus genome elucidates the spidroin gene catalogue.</title>
        <authorList>
            <person name="Kono N."/>
            <person name="Nakamura H."/>
            <person name="Ohtoshi R."/>
            <person name="Moran D.A.P."/>
            <person name="Shinohara A."/>
            <person name="Yoshida Y."/>
            <person name="Fujiwara M."/>
            <person name="Mori M."/>
            <person name="Tomita M."/>
            <person name="Arakawa K."/>
        </authorList>
    </citation>
    <scope>NUCLEOTIDE SEQUENCE [LARGE SCALE GENOMIC DNA]</scope>
</reference>
<dbReference type="Proteomes" id="UP000499080">
    <property type="component" value="Unassembled WGS sequence"/>
</dbReference>
<accession>A0A4Y2BTH8</accession>
<organism evidence="1 2">
    <name type="scientific">Araneus ventricosus</name>
    <name type="common">Orbweaver spider</name>
    <name type="synonym">Epeira ventricosa</name>
    <dbReference type="NCBI Taxonomy" id="182803"/>
    <lineage>
        <taxon>Eukaryota</taxon>
        <taxon>Metazoa</taxon>
        <taxon>Ecdysozoa</taxon>
        <taxon>Arthropoda</taxon>
        <taxon>Chelicerata</taxon>
        <taxon>Arachnida</taxon>
        <taxon>Araneae</taxon>
        <taxon>Araneomorphae</taxon>
        <taxon>Entelegynae</taxon>
        <taxon>Araneoidea</taxon>
        <taxon>Araneidae</taxon>
        <taxon>Araneus</taxon>
    </lineage>
</organism>
<keyword evidence="2" id="KW-1185">Reference proteome</keyword>
<sequence>MGYVFYLEQQAYIFLNEPSQGRHNNIIIKGRYHAKIPNTFVILRINGRGGLVARSRRWGWKAPGPKPNTTKDLSCVGPVAHQIICRGQTPSRWCGVTVWRWDAGSGVVLVI</sequence>
<protein>
    <submittedName>
        <fullName evidence="1">Uncharacterized protein</fullName>
    </submittedName>
</protein>
<gene>
    <name evidence="1" type="ORF">AVEN_54123_1</name>
</gene>
<evidence type="ECO:0000313" key="2">
    <source>
        <dbReference type="Proteomes" id="UP000499080"/>
    </source>
</evidence>
<dbReference type="EMBL" id="BGPR01000112">
    <property type="protein sequence ID" value="GBL95520.1"/>
    <property type="molecule type" value="Genomic_DNA"/>
</dbReference>